<evidence type="ECO:0000256" key="3">
    <source>
        <dbReference type="ARBA" id="ARBA00023015"/>
    </source>
</evidence>
<dbReference type="CDD" id="cd00383">
    <property type="entry name" value="trans_reg_C"/>
    <property type="match status" value="1"/>
</dbReference>
<dbReference type="GO" id="GO:0032993">
    <property type="term" value="C:protein-DNA complex"/>
    <property type="evidence" value="ECO:0007669"/>
    <property type="project" value="TreeGrafter"/>
</dbReference>
<dbReference type="InterPro" id="IPR036388">
    <property type="entry name" value="WH-like_DNA-bd_sf"/>
</dbReference>
<keyword evidence="3" id="KW-0805">Transcription regulation</keyword>
<comment type="caution">
    <text evidence="10">The sequence shown here is derived from an EMBL/GenBank/DDBJ whole genome shotgun (WGS) entry which is preliminary data.</text>
</comment>
<dbReference type="Pfam" id="PF00486">
    <property type="entry name" value="Trans_reg_C"/>
    <property type="match status" value="1"/>
</dbReference>
<evidence type="ECO:0000259" key="8">
    <source>
        <dbReference type="PROSITE" id="PS50110"/>
    </source>
</evidence>
<organism evidence="10 11">
    <name type="scientific">Dinghuibacter silviterrae</name>
    <dbReference type="NCBI Taxonomy" id="1539049"/>
    <lineage>
        <taxon>Bacteria</taxon>
        <taxon>Pseudomonadati</taxon>
        <taxon>Bacteroidota</taxon>
        <taxon>Chitinophagia</taxon>
        <taxon>Chitinophagales</taxon>
        <taxon>Chitinophagaceae</taxon>
        <taxon>Dinghuibacter</taxon>
    </lineage>
</organism>
<name>A0A4V3GLG2_9BACT</name>
<dbReference type="Gene3D" id="1.10.10.10">
    <property type="entry name" value="Winged helix-like DNA-binding domain superfamily/Winged helix DNA-binding domain"/>
    <property type="match status" value="1"/>
</dbReference>
<dbReference type="Gene3D" id="3.40.50.2300">
    <property type="match status" value="1"/>
</dbReference>
<keyword evidence="1 6" id="KW-0597">Phosphoprotein</keyword>
<evidence type="ECO:0000313" key="11">
    <source>
        <dbReference type="Proteomes" id="UP000294498"/>
    </source>
</evidence>
<dbReference type="SMART" id="SM00448">
    <property type="entry name" value="REC"/>
    <property type="match status" value="1"/>
</dbReference>
<evidence type="ECO:0000259" key="9">
    <source>
        <dbReference type="PROSITE" id="PS51755"/>
    </source>
</evidence>
<proteinExistence type="predicted"/>
<gene>
    <name evidence="10" type="ORF">EDB95_0432</name>
</gene>
<feature type="domain" description="OmpR/PhoB-type" evidence="9">
    <location>
        <begin position="124"/>
        <end position="224"/>
    </location>
</feature>
<dbReference type="SUPFAM" id="SSF46894">
    <property type="entry name" value="C-terminal effector domain of the bipartite response regulators"/>
    <property type="match status" value="1"/>
</dbReference>
<dbReference type="SUPFAM" id="SSF52172">
    <property type="entry name" value="CheY-like"/>
    <property type="match status" value="1"/>
</dbReference>
<dbReference type="PANTHER" id="PTHR48111:SF22">
    <property type="entry name" value="REGULATOR OF RPOS"/>
    <property type="match status" value="1"/>
</dbReference>
<evidence type="ECO:0000256" key="2">
    <source>
        <dbReference type="ARBA" id="ARBA00023012"/>
    </source>
</evidence>
<dbReference type="PROSITE" id="PS51755">
    <property type="entry name" value="OMPR_PHOB"/>
    <property type="match status" value="1"/>
</dbReference>
<keyword evidence="11" id="KW-1185">Reference proteome</keyword>
<dbReference type="PROSITE" id="PS50110">
    <property type="entry name" value="RESPONSE_REGULATORY"/>
    <property type="match status" value="1"/>
</dbReference>
<dbReference type="Proteomes" id="UP000294498">
    <property type="component" value="Unassembled WGS sequence"/>
</dbReference>
<dbReference type="InterPro" id="IPR001867">
    <property type="entry name" value="OmpR/PhoB-type_DNA-bd"/>
</dbReference>
<keyword evidence="4 7" id="KW-0238">DNA-binding</keyword>
<dbReference type="SMART" id="SM00862">
    <property type="entry name" value="Trans_reg_C"/>
    <property type="match status" value="1"/>
</dbReference>
<dbReference type="GO" id="GO:0000976">
    <property type="term" value="F:transcription cis-regulatory region binding"/>
    <property type="evidence" value="ECO:0007669"/>
    <property type="project" value="TreeGrafter"/>
</dbReference>
<protein>
    <submittedName>
        <fullName evidence="10">DNA-binding response OmpR family regulator</fullName>
    </submittedName>
</protein>
<dbReference type="AlphaFoldDB" id="A0A4V3GLG2"/>
<dbReference type="InterPro" id="IPR011006">
    <property type="entry name" value="CheY-like_superfamily"/>
</dbReference>
<feature type="DNA-binding region" description="OmpR/PhoB-type" evidence="7">
    <location>
        <begin position="124"/>
        <end position="224"/>
    </location>
</feature>
<dbReference type="GO" id="GO:0005829">
    <property type="term" value="C:cytosol"/>
    <property type="evidence" value="ECO:0007669"/>
    <property type="project" value="TreeGrafter"/>
</dbReference>
<dbReference type="InterPro" id="IPR039420">
    <property type="entry name" value="WalR-like"/>
</dbReference>
<dbReference type="Gene3D" id="6.10.250.690">
    <property type="match status" value="1"/>
</dbReference>
<sequence>MKLLIIEDEKALSESIASYLNDYHYSCEMAYDFPSAREKIQLHDYNCIILDIALPHGNGLTLLRELKAAGKTDGVLIVSARNSLDDKIEGLNRGADDYLTKPFHLSELGARVSAIIRRKTFGGHNVLKLDGLTIDLEERTVRGDNGHIDLTRKEYELLLYFTGNRNKVLTKEAIAEHLWGDQADMTDNYDFLYTHIKNLRRKLLQGGCPDYIKAVYGMGYKFNPGKSVAE</sequence>
<accession>A0A4V3GLG2</accession>
<dbReference type="Pfam" id="PF00072">
    <property type="entry name" value="Response_reg"/>
    <property type="match status" value="1"/>
</dbReference>
<dbReference type="GO" id="GO:0006355">
    <property type="term" value="P:regulation of DNA-templated transcription"/>
    <property type="evidence" value="ECO:0007669"/>
    <property type="project" value="InterPro"/>
</dbReference>
<evidence type="ECO:0000256" key="5">
    <source>
        <dbReference type="ARBA" id="ARBA00023163"/>
    </source>
</evidence>
<evidence type="ECO:0000256" key="4">
    <source>
        <dbReference type="ARBA" id="ARBA00023125"/>
    </source>
</evidence>
<dbReference type="OrthoDB" id="9790442at2"/>
<reference evidence="10 11" key="1">
    <citation type="submission" date="2019-03" db="EMBL/GenBank/DDBJ databases">
        <title>Genomic Encyclopedia of Type Strains, Phase IV (KMG-IV): sequencing the most valuable type-strain genomes for metagenomic binning, comparative biology and taxonomic classification.</title>
        <authorList>
            <person name="Goeker M."/>
        </authorList>
    </citation>
    <scope>NUCLEOTIDE SEQUENCE [LARGE SCALE GENOMIC DNA]</scope>
    <source>
        <strain evidence="10 11">DSM 100059</strain>
    </source>
</reference>
<dbReference type="InterPro" id="IPR016032">
    <property type="entry name" value="Sig_transdc_resp-reg_C-effctor"/>
</dbReference>
<dbReference type="EMBL" id="SODV01000001">
    <property type="protein sequence ID" value="TDW99422.1"/>
    <property type="molecule type" value="Genomic_DNA"/>
</dbReference>
<feature type="domain" description="Response regulatory" evidence="8">
    <location>
        <begin position="2"/>
        <end position="116"/>
    </location>
</feature>
<evidence type="ECO:0000313" key="10">
    <source>
        <dbReference type="EMBL" id="TDW99422.1"/>
    </source>
</evidence>
<evidence type="ECO:0000256" key="6">
    <source>
        <dbReference type="PROSITE-ProRule" id="PRU00169"/>
    </source>
</evidence>
<dbReference type="GO" id="GO:0000156">
    <property type="term" value="F:phosphorelay response regulator activity"/>
    <property type="evidence" value="ECO:0007669"/>
    <property type="project" value="TreeGrafter"/>
</dbReference>
<dbReference type="RefSeq" id="WP_133990108.1">
    <property type="nucleotide sequence ID" value="NZ_SODV01000001.1"/>
</dbReference>
<evidence type="ECO:0000256" key="1">
    <source>
        <dbReference type="ARBA" id="ARBA00022553"/>
    </source>
</evidence>
<keyword evidence="2" id="KW-0902">Two-component regulatory system</keyword>
<keyword evidence="5" id="KW-0804">Transcription</keyword>
<evidence type="ECO:0000256" key="7">
    <source>
        <dbReference type="PROSITE-ProRule" id="PRU01091"/>
    </source>
</evidence>
<dbReference type="InterPro" id="IPR001789">
    <property type="entry name" value="Sig_transdc_resp-reg_receiver"/>
</dbReference>
<feature type="modified residue" description="4-aspartylphosphate" evidence="6">
    <location>
        <position position="51"/>
    </location>
</feature>
<dbReference type="PANTHER" id="PTHR48111">
    <property type="entry name" value="REGULATOR OF RPOS"/>
    <property type="match status" value="1"/>
</dbReference>